<reference evidence="2 3" key="1">
    <citation type="journal article" date="2014" name="Agronomy (Basel)">
        <title>A Draft Genome Sequence for Ensete ventricosum, the Drought-Tolerant Tree Against Hunger.</title>
        <authorList>
            <person name="Harrison J."/>
            <person name="Moore K.A."/>
            <person name="Paszkiewicz K."/>
            <person name="Jones T."/>
            <person name="Grant M."/>
            <person name="Ambacheew D."/>
            <person name="Muzemil S."/>
            <person name="Studholme D.J."/>
        </authorList>
    </citation>
    <scope>NUCLEOTIDE SEQUENCE [LARGE SCALE GENOMIC DNA]</scope>
</reference>
<organism evidence="2 3">
    <name type="scientific">Ensete ventricosum</name>
    <name type="common">Abyssinian banana</name>
    <name type="synonym">Musa ensete</name>
    <dbReference type="NCBI Taxonomy" id="4639"/>
    <lineage>
        <taxon>Eukaryota</taxon>
        <taxon>Viridiplantae</taxon>
        <taxon>Streptophyta</taxon>
        <taxon>Embryophyta</taxon>
        <taxon>Tracheophyta</taxon>
        <taxon>Spermatophyta</taxon>
        <taxon>Magnoliopsida</taxon>
        <taxon>Liliopsida</taxon>
        <taxon>Zingiberales</taxon>
        <taxon>Musaceae</taxon>
        <taxon>Ensete</taxon>
    </lineage>
</organism>
<feature type="compositionally biased region" description="Basic and acidic residues" evidence="1">
    <location>
        <begin position="102"/>
        <end position="120"/>
    </location>
</feature>
<feature type="region of interest" description="Disordered" evidence="1">
    <location>
        <begin position="1"/>
        <end position="144"/>
    </location>
</feature>
<evidence type="ECO:0000313" key="3">
    <source>
        <dbReference type="Proteomes" id="UP000287651"/>
    </source>
</evidence>
<protein>
    <submittedName>
        <fullName evidence="2">Uncharacterized protein</fullName>
    </submittedName>
</protein>
<feature type="compositionally biased region" description="Basic and acidic residues" evidence="1">
    <location>
        <begin position="30"/>
        <end position="48"/>
    </location>
</feature>
<feature type="compositionally biased region" description="Low complexity" evidence="1">
    <location>
        <begin position="71"/>
        <end position="80"/>
    </location>
</feature>
<gene>
    <name evidence="2" type="ORF">B296_00002023</name>
</gene>
<dbReference type="EMBL" id="AMZH03000680">
    <property type="protein sequence ID" value="RRT82511.1"/>
    <property type="molecule type" value="Genomic_DNA"/>
</dbReference>
<evidence type="ECO:0000313" key="2">
    <source>
        <dbReference type="EMBL" id="RRT82511.1"/>
    </source>
</evidence>
<comment type="caution">
    <text evidence="2">The sequence shown here is derived from an EMBL/GenBank/DDBJ whole genome shotgun (WGS) entry which is preliminary data.</text>
</comment>
<dbReference type="Proteomes" id="UP000287651">
    <property type="component" value="Unassembled WGS sequence"/>
</dbReference>
<sequence length="144" mass="16436">MPYEEQQTKSFLYGSLRVPTLPNRKHREKEKRQGRDSGNKRKENEKGETLLSSMTAKRMPAFSMDVRKSSRVSGSSPPSGTGAMCNRSSFLRLQSSQRSKPYNREGEEEGRGRTESEGIDRGMQTRRARKKPTASGENMKMFRL</sequence>
<evidence type="ECO:0000256" key="1">
    <source>
        <dbReference type="SAM" id="MobiDB-lite"/>
    </source>
</evidence>
<name>A0A427B1W6_ENSVE</name>
<dbReference type="AlphaFoldDB" id="A0A427B1W6"/>
<accession>A0A427B1W6</accession>
<proteinExistence type="predicted"/>
<feature type="compositionally biased region" description="Low complexity" evidence="1">
    <location>
        <begin position="87"/>
        <end position="99"/>
    </location>
</feature>